<dbReference type="RefSeq" id="WP_217696771.1">
    <property type="nucleotide sequence ID" value="NZ_FTNF01000008.1"/>
</dbReference>
<evidence type="ECO:0000313" key="2">
    <source>
        <dbReference type="Proteomes" id="UP000186004"/>
    </source>
</evidence>
<name>A0A1N6ZLA2_9ACTN</name>
<protein>
    <recommendedName>
        <fullName evidence="3">RibD C-terminal domain-containing protein</fullName>
    </recommendedName>
</protein>
<dbReference type="EMBL" id="FTNF01000008">
    <property type="protein sequence ID" value="SIR27672.1"/>
    <property type="molecule type" value="Genomic_DNA"/>
</dbReference>
<dbReference type="Proteomes" id="UP000186004">
    <property type="component" value="Unassembled WGS sequence"/>
</dbReference>
<evidence type="ECO:0008006" key="3">
    <source>
        <dbReference type="Google" id="ProtNLM"/>
    </source>
</evidence>
<sequence length="59" mass="6543">MRKLIESTFVSLDGVIDDTRPSTASRAEPQHWGHPYWDASHAGYAETLMNSADALLLGR</sequence>
<organism evidence="1 2">
    <name type="scientific">Micromonospora avicenniae</name>
    <dbReference type="NCBI Taxonomy" id="1198245"/>
    <lineage>
        <taxon>Bacteria</taxon>
        <taxon>Bacillati</taxon>
        <taxon>Actinomycetota</taxon>
        <taxon>Actinomycetes</taxon>
        <taxon>Micromonosporales</taxon>
        <taxon>Micromonosporaceae</taxon>
        <taxon>Micromonospora</taxon>
    </lineage>
</organism>
<dbReference type="AlphaFoldDB" id="A0A1N6ZLA2"/>
<gene>
    <name evidence="1" type="ORF">SAMN05444858_10811</name>
</gene>
<accession>A0A1N6ZLA2</accession>
<reference evidence="1 2" key="1">
    <citation type="submission" date="2017-01" db="EMBL/GenBank/DDBJ databases">
        <authorList>
            <person name="Mah S.A."/>
            <person name="Swanson W.J."/>
            <person name="Moy G.W."/>
            <person name="Vacquier V.D."/>
        </authorList>
    </citation>
    <scope>NUCLEOTIDE SEQUENCE [LARGE SCALE GENOMIC DNA]</scope>
    <source>
        <strain evidence="1 2">DSM 45758</strain>
    </source>
</reference>
<evidence type="ECO:0000313" key="1">
    <source>
        <dbReference type="EMBL" id="SIR27672.1"/>
    </source>
</evidence>
<proteinExistence type="predicted"/>
<dbReference type="STRING" id="1198245.SAMN05444858_10811"/>
<keyword evidence="2" id="KW-1185">Reference proteome</keyword>